<dbReference type="PANTHER" id="PTHR34011">
    <property type="entry name" value="PHYCOBILISOME 32.1 KDA LINKER POLYPEPTIDE, PHYCOCYANIN-ASSOCIATED, ROD 2-RELATED"/>
    <property type="match status" value="1"/>
</dbReference>
<dbReference type="PROSITE" id="PS51445">
    <property type="entry name" value="PBS_LINKER"/>
    <property type="match status" value="1"/>
</dbReference>
<dbReference type="PIRSF" id="PIRSF005898">
    <property type="entry name" value="Phycobilisome_CpeC/CpcI"/>
    <property type="match status" value="1"/>
</dbReference>
<gene>
    <name evidence="10" type="ORF">ACX27_11870</name>
</gene>
<dbReference type="PATRIC" id="fig|224013.5.peg.2877"/>
<name>A0A0M4TUN9_9NOSO</name>
<dbReference type="OrthoDB" id="448032at2"/>
<dbReference type="KEGG" id="npz:ACX27_11870"/>
<keyword evidence="8" id="KW-0812">Transmembrane</keyword>
<dbReference type="GO" id="GO:0030089">
    <property type="term" value="C:phycobilisome"/>
    <property type="evidence" value="ECO:0007669"/>
    <property type="project" value="UniProtKB-UniRule"/>
</dbReference>
<dbReference type="EMBL" id="CP012036">
    <property type="protein sequence ID" value="ALF53381.1"/>
    <property type="molecule type" value="Genomic_DNA"/>
</dbReference>
<dbReference type="GO" id="GO:0015979">
    <property type="term" value="P:photosynthesis"/>
    <property type="evidence" value="ECO:0007669"/>
    <property type="project" value="UniProtKB-KW"/>
</dbReference>
<dbReference type="Pfam" id="PF00427">
    <property type="entry name" value="PBS_linker_poly"/>
    <property type="match status" value="1"/>
</dbReference>
<keyword evidence="5" id="KW-0793">Thylakoid</keyword>
<comment type="subcellular location">
    <subcellularLocation>
        <location evidence="1">Endomembrane system</location>
    </subcellularLocation>
</comment>
<keyword evidence="6 8" id="KW-0472">Membrane</keyword>
<dbReference type="InterPro" id="IPR016470">
    <property type="entry name" value="Phycobilisome"/>
</dbReference>
<evidence type="ECO:0000256" key="1">
    <source>
        <dbReference type="ARBA" id="ARBA00004308"/>
    </source>
</evidence>
<evidence type="ECO:0000313" key="11">
    <source>
        <dbReference type="Proteomes" id="UP000062645"/>
    </source>
</evidence>
<dbReference type="Proteomes" id="UP000062645">
    <property type="component" value="Chromosome"/>
</dbReference>
<dbReference type="GO" id="GO:0012505">
    <property type="term" value="C:endomembrane system"/>
    <property type="evidence" value="ECO:0007669"/>
    <property type="project" value="UniProtKB-SubCell"/>
</dbReference>
<evidence type="ECO:0000256" key="6">
    <source>
        <dbReference type="ARBA" id="ARBA00023136"/>
    </source>
</evidence>
<keyword evidence="4 7" id="KW-0605">Phycobilisome</keyword>
<keyword evidence="3" id="KW-0042">Antenna complex</keyword>
<dbReference type="STRING" id="224013.ACX27_11870"/>
<dbReference type="RefSeq" id="WP_062292434.1">
    <property type="nucleotide sequence ID" value="NZ_CP012036.1"/>
</dbReference>
<reference evidence="10 11" key="2">
    <citation type="journal article" date="2016" name="Genome Announc.">
        <title>Draft Genome Sequence of the N2-Fixing Cyanobacterium Nostoc piscinale CENA21, Isolated from the Brazilian Amazon Floodplain.</title>
        <authorList>
            <person name="Leao T."/>
            <person name="Guimaraes P.I."/>
            <person name="de Melo A.G."/>
            <person name="Ramos R.T."/>
            <person name="Leao P.N."/>
            <person name="Silva A."/>
            <person name="Fiore M.F."/>
            <person name="Schneider M.P."/>
        </authorList>
    </citation>
    <scope>NUCLEOTIDE SEQUENCE [LARGE SCALE GENOMIC DNA]</scope>
    <source>
        <strain evidence="10 11">CENA21</strain>
    </source>
</reference>
<evidence type="ECO:0000256" key="7">
    <source>
        <dbReference type="PROSITE-ProRule" id="PRU00775"/>
    </source>
</evidence>
<protein>
    <submittedName>
        <fullName evidence="10">Phycobilisome rod-core linker polypeptide CpcG2</fullName>
    </submittedName>
</protein>
<evidence type="ECO:0000313" key="10">
    <source>
        <dbReference type="EMBL" id="ALF53381.1"/>
    </source>
</evidence>
<proteinExistence type="inferred from homology"/>
<evidence type="ECO:0000256" key="5">
    <source>
        <dbReference type="ARBA" id="ARBA00023078"/>
    </source>
</evidence>
<organism evidence="10 11">
    <name type="scientific">Nostoc piscinale CENA21</name>
    <dbReference type="NCBI Taxonomy" id="224013"/>
    <lineage>
        <taxon>Bacteria</taxon>
        <taxon>Bacillati</taxon>
        <taxon>Cyanobacteriota</taxon>
        <taxon>Cyanophyceae</taxon>
        <taxon>Nostocales</taxon>
        <taxon>Nostocaceae</taxon>
        <taxon>Nostoc</taxon>
    </lineage>
</organism>
<reference evidence="11" key="1">
    <citation type="submission" date="2015-07" db="EMBL/GenBank/DDBJ databases">
        <title>Genome Of Nitrogen-Fixing Cyanobacterium Nostoc piscinale CENA21 From Solimoes/Amazon River Floodplain Sediments And Comparative Genomics To Uncover Biosynthetic Natural Products Potential.</title>
        <authorList>
            <person name="Leao T.F."/>
            <person name="Leao P.N."/>
            <person name="Guimaraes P.I."/>
            <person name="de Melo A.G.C."/>
            <person name="Ramos R.T.J."/>
            <person name="Silva A."/>
            <person name="Fiore M.F."/>
            <person name="Schneider M.P.C."/>
        </authorList>
    </citation>
    <scope>NUCLEOTIDE SEQUENCE [LARGE SCALE GENOMIC DNA]</scope>
    <source>
        <strain evidence="11">CENA21</strain>
    </source>
</reference>
<dbReference type="InterPro" id="IPR038255">
    <property type="entry name" value="PBS_linker_sf"/>
</dbReference>
<accession>A0A0M4TUN9</accession>
<dbReference type="AlphaFoldDB" id="A0A0M4TUN9"/>
<feature type="transmembrane region" description="Helical" evidence="8">
    <location>
        <begin position="209"/>
        <end position="231"/>
    </location>
</feature>
<evidence type="ECO:0000256" key="3">
    <source>
        <dbReference type="ARBA" id="ARBA00022549"/>
    </source>
</evidence>
<evidence type="ECO:0000256" key="8">
    <source>
        <dbReference type="SAM" id="Phobius"/>
    </source>
</evidence>
<dbReference type="InterPro" id="IPR001297">
    <property type="entry name" value="PBS_linker_dom"/>
</dbReference>
<sequence length="237" mass="27258">MALPLLEYKPTTQNQRVSSFGAADTNEDTPYIYRTEIANSPSEIERLIWAAYRQVFNEQEILKFNRQIALETQLKNRSITVKDFIRGLAKSERFYQLVVTPNNNYRLVEMCLKRLLGRSPYNREEEIAWSIQIATRGWHGFVDALIDSEEYTETFGDYTVPYQRKRMTVDRPFSFTPRYGADYRERAGIVKGGGYRSLSYLPSQNVDGAALLGVLLVMSAGITFLLVLNWLGIHTGF</sequence>
<keyword evidence="11" id="KW-1185">Reference proteome</keyword>
<keyword evidence="8" id="KW-1133">Transmembrane helix</keyword>
<feature type="domain" description="PBS-linker" evidence="9">
    <location>
        <begin position="11"/>
        <end position="191"/>
    </location>
</feature>
<comment type="similarity">
    <text evidence="7">Belongs to the phycobilisome linker protein family.</text>
</comment>
<keyword evidence="2" id="KW-0602">Photosynthesis</keyword>
<evidence type="ECO:0000256" key="2">
    <source>
        <dbReference type="ARBA" id="ARBA00022531"/>
    </source>
</evidence>
<evidence type="ECO:0000259" key="9">
    <source>
        <dbReference type="PROSITE" id="PS51445"/>
    </source>
</evidence>
<dbReference type="Gene3D" id="1.10.3130.20">
    <property type="entry name" value="Phycobilisome linker domain"/>
    <property type="match status" value="1"/>
</dbReference>
<evidence type="ECO:0000256" key="4">
    <source>
        <dbReference type="ARBA" id="ARBA00022738"/>
    </source>
</evidence>